<feature type="region of interest" description="Disordered" evidence="11">
    <location>
        <begin position="1"/>
        <end position="32"/>
    </location>
</feature>
<dbReference type="GO" id="GO:0016020">
    <property type="term" value="C:membrane"/>
    <property type="evidence" value="ECO:0007669"/>
    <property type="project" value="UniProtKB-SubCell"/>
</dbReference>
<dbReference type="InterPro" id="IPR007568">
    <property type="entry name" value="RTA1"/>
</dbReference>
<dbReference type="GO" id="GO:0000981">
    <property type="term" value="F:DNA-binding transcription factor activity, RNA polymerase II-specific"/>
    <property type="evidence" value="ECO:0007669"/>
    <property type="project" value="InterPro"/>
</dbReference>
<evidence type="ECO:0000256" key="2">
    <source>
        <dbReference type="ARBA" id="ARBA00022692"/>
    </source>
</evidence>
<dbReference type="PANTHER" id="PTHR36206">
    <property type="entry name" value="ASPERCRYPTIN BIOSYNTHESIS CLUSTER-SPECIFIC TRANSCRIPTION REGULATOR ATNN-RELATED"/>
    <property type="match status" value="1"/>
</dbReference>
<feature type="region of interest" description="Disordered" evidence="11">
    <location>
        <begin position="110"/>
        <end position="129"/>
    </location>
</feature>
<keyword evidence="5 12" id="KW-1133">Transmembrane helix</keyword>
<keyword evidence="6" id="KW-0805">Transcription regulation</keyword>
<evidence type="ECO:0000256" key="5">
    <source>
        <dbReference type="ARBA" id="ARBA00022989"/>
    </source>
</evidence>
<evidence type="ECO:0000256" key="11">
    <source>
        <dbReference type="SAM" id="MobiDB-lite"/>
    </source>
</evidence>
<evidence type="ECO:0000256" key="8">
    <source>
        <dbReference type="ARBA" id="ARBA00023136"/>
    </source>
</evidence>
<feature type="transmembrane region" description="Helical" evidence="12">
    <location>
        <begin position="391"/>
        <end position="409"/>
    </location>
</feature>
<evidence type="ECO:0000256" key="9">
    <source>
        <dbReference type="ARBA" id="ARBA00023163"/>
    </source>
</evidence>
<accession>A0AAD6GBT3</accession>
<evidence type="ECO:0000256" key="4">
    <source>
        <dbReference type="ARBA" id="ARBA00022833"/>
    </source>
</evidence>
<feature type="transmembrane region" description="Helical" evidence="12">
    <location>
        <begin position="239"/>
        <end position="260"/>
    </location>
</feature>
<evidence type="ECO:0000256" key="6">
    <source>
        <dbReference type="ARBA" id="ARBA00023015"/>
    </source>
</evidence>
<dbReference type="Pfam" id="PF12511">
    <property type="entry name" value="DUF3716"/>
    <property type="match status" value="1"/>
</dbReference>
<dbReference type="CDD" id="cd00067">
    <property type="entry name" value="GAL4"/>
    <property type="match status" value="1"/>
</dbReference>
<keyword evidence="10" id="KW-0539">Nucleus</keyword>
<evidence type="ECO:0000313" key="13">
    <source>
        <dbReference type="EMBL" id="KAJ5533135.1"/>
    </source>
</evidence>
<dbReference type="PANTHER" id="PTHR36206:SF12">
    <property type="entry name" value="ASPERCRYPTIN BIOSYNTHESIS CLUSTER-SPECIFIC TRANSCRIPTION REGULATOR ATNN-RELATED"/>
    <property type="match status" value="1"/>
</dbReference>
<evidence type="ECO:0008006" key="15">
    <source>
        <dbReference type="Google" id="ProtNLM"/>
    </source>
</evidence>
<dbReference type="InterPro" id="IPR001138">
    <property type="entry name" value="Zn2Cys6_DnaBD"/>
</dbReference>
<protein>
    <recommendedName>
        <fullName evidence="15">Zn(2)-C6 fungal-type domain-containing protein</fullName>
    </recommendedName>
</protein>
<proteinExistence type="predicted"/>
<keyword evidence="2 12" id="KW-0812">Transmembrane</keyword>
<dbReference type="InterPro" id="IPR022190">
    <property type="entry name" value="DUF3716"/>
</dbReference>
<keyword evidence="7" id="KW-0238">DNA-binding</keyword>
<feature type="transmembrane region" description="Helical" evidence="12">
    <location>
        <begin position="314"/>
        <end position="332"/>
    </location>
</feature>
<evidence type="ECO:0000256" key="3">
    <source>
        <dbReference type="ARBA" id="ARBA00022723"/>
    </source>
</evidence>
<comment type="subcellular location">
    <subcellularLocation>
        <location evidence="1">Membrane</location>
        <topology evidence="1">Multi-pass membrane protein</topology>
    </subcellularLocation>
</comment>
<sequence length="1082" mass="121751">MDHSDDGTRSKLPRAGGRSLMSEPNSSSAESPLWVTFNSAGREGDTKLYDEDSDEDRGAYHQDIVPAVLLESISLGKEEAGPFSNCVTVEGVEFCANCLWEKLNPRCSLNSQPSTPKNCRSLPPPTDEEVQTKKDLMDDVRAKRSLFEQDLRGHGLDHRKLWQDFQRAEDDHVDQGTISTSFMRGFRIRLQMMEEGFALTTPETMWNFCPSIAAAYLFIVLFGITTISHIVQAVLHRKFYCWVIAMSGTIQTLTYIFRVLSILNPASYADYAAWFVLILIAPLWTNAFVYMVMGRMVWNFTDDARILRMRPWQFGYIFVILDIIAFIVQVYGAAQAAGNNVSYSAEMSGLHIYMAGVGVQQFFVLVFVVYAISFHIKILRQRRSDARKASILLYVLYACLALITMRIIFRLCEYSQGLDSKIPLHEAYQYCLDSLPMLLALLMLNIVHPGRIMPGTESEVRRKERKKMSLDTKAKPLGGDIVLESQNNVHQDIHGSLTKSCPHGTRDQSTPPRRFVSFITFQDQHSRQPCPVLLRKTDNGRTGLKQAPAVQPAGVSETSLHEDLQCYSPRCIERRVKCGEERPACLRCTATGRICDGYEVPATPVSSGESTSQSNVFKRALIARPLTTLSHDIFTSDERRSFEFFLLNTAPQLAGDFECAFWERLLLQTVHHEPAIRHVTVALGSLHEHFQRDAGAPFSSRVLAIDNTFALRQYLRAIRCLMPLPGASHSIDVCLISCVLFACFESIRGHYGSAITHITSGLKILGEVRKNDSSRFAVFSLGRNPYVSVDILCGLFTRLQAQASVTVNGVTAAGFDLWPDLVIDVSKPVVFHSLADAREMLEVYTYYYRQHSTRLRNLSTQVGSNHVTPASTILRDTSLSLLAQWATGLEEFLHKHSASLTARERRGAAVLQLRKLECFVMLDSLRPDDELDPGDKIWLDRYCSSFEQMVALGESIVEFSSSLPSSSPKYFSLDLSIISAMFNVASQCRDPHIRRRAIRVLRTAAVQEGVWNSQFVAKIAEKWIEIEEEGLGVVTSYEDVPASARLSHFLPVFDVEQPSALVYFSHSSTMDSMTVRREIIQW</sequence>
<feature type="transmembrane region" description="Helical" evidence="12">
    <location>
        <begin position="352"/>
        <end position="379"/>
    </location>
</feature>
<keyword evidence="14" id="KW-1185">Reference proteome</keyword>
<keyword evidence="8 12" id="KW-0472">Membrane</keyword>
<dbReference type="Proteomes" id="UP001220324">
    <property type="component" value="Unassembled WGS sequence"/>
</dbReference>
<gene>
    <name evidence="13" type="ORF">N7494_009687</name>
</gene>
<evidence type="ECO:0000256" key="7">
    <source>
        <dbReference type="ARBA" id="ARBA00023125"/>
    </source>
</evidence>
<comment type="caution">
    <text evidence="13">The sequence shown here is derived from an EMBL/GenBank/DDBJ whole genome shotgun (WGS) entry which is preliminary data.</text>
</comment>
<feature type="transmembrane region" description="Helical" evidence="12">
    <location>
        <begin position="272"/>
        <end position="293"/>
    </location>
</feature>
<dbReference type="EMBL" id="JAQIZZ010000007">
    <property type="protein sequence ID" value="KAJ5533135.1"/>
    <property type="molecule type" value="Genomic_DNA"/>
</dbReference>
<dbReference type="GO" id="GO:0008270">
    <property type="term" value="F:zinc ion binding"/>
    <property type="evidence" value="ECO:0007669"/>
    <property type="project" value="InterPro"/>
</dbReference>
<keyword evidence="9" id="KW-0804">Transcription</keyword>
<keyword evidence="4" id="KW-0862">Zinc</keyword>
<dbReference type="InterPro" id="IPR052360">
    <property type="entry name" value="Transcr_Regulatory_Proteins"/>
</dbReference>
<feature type="transmembrane region" description="Helical" evidence="12">
    <location>
        <begin position="205"/>
        <end position="227"/>
    </location>
</feature>
<dbReference type="GO" id="GO:0003677">
    <property type="term" value="F:DNA binding"/>
    <property type="evidence" value="ECO:0007669"/>
    <property type="project" value="UniProtKB-KW"/>
</dbReference>
<organism evidence="13 14">
    <name type="scientific">Penicillium frequentans</name>
    <dbReference type="NCBI Taxonomy" id="3151616"/>
    <lineage>
        <taxon>Eukaryota</taxon>
        <taxon>Fungi</taxon>
        <taxon>Dikarya</taxon>
        <taxon>Ascomycota</taxon>
        <taxon>Pezizomycotina</taxon>
        <taxon>Eurotiomycetes</taxon>
        <taxon>Eurotiomycetidae</taxon>
        <taxon>Eurotiales</taxon>
        <taxon>Aspergillaceae</taxon>
        <taxon>Penicillium</taxon>
    </lineage>
</organism>
<keyword evidence="3" id="KW-0479">Metal-binding</keyword>
<evidence type="ECO:0000313" key="14">
    <source>
        <dbReference type="Proteomes" id="UP001220324"/>
    </source>
</evidence>
<dbReference type="Pfam" id="PF04479">
    <property type="entry name" value="RTA1"/>
    <property type="match status" value="1"/>
</dbReference>
<evidence type="ECO:0000256" key="1">
    <source>
        <dbReference type="ARBA" id="ARBA00004141"/>
    </source>
</evidence>
<name>A0AAD6GBT3_9EURO</name>
<evidence type="ECO:0000256" key="10">
    <source>
        <dbReference type="ARBA" id="ARBA00023242"/>
    </source>
</evidence>
<dbReference type="AlphaFoldDB" id="A0AAD6GBT3"/>
<reference evidence="13 14" key="1">
    <citation type="journal article" date="2023" name="IMA Fungus">
        <title>Comparative genomic study of the Penicillium genus elucidates a diverse pangenome and 15 lateral gene transfer events.</title>
        <authorList>
            <person name="Petersen C."/>
            <person name="Sorensen T."/>
            <person name="Nielsen M.R."/>
            <person name="Sondergaard T.E."/>
            <person name="Sorensen J.L."/>
            <person name="Fitzpatrick D.A."/>
            <person name="Frisvad J.C."/>
            <person name="Nielsen K.L."/>
        </authorList>
    </citation>
    <scope>NUCLEOTIDE SEQUENCE [LARGE SCALE GENOMIC DNA]</scope>
    <source>
        <strain evidence="13 14">IBT 35679</strain>
    </source>
</reference>
<evidence type="ECO:0000256" key="12">
    <source>
        <dbReference type="SAM" id="Phobius"/>
    </source>
</evidence>